<reference evidence="8" key="1">
    <citation type="submission" date="2025-08" db="UniProtKB">
        <authorList>
            <consortium name="RefSeq"/>
        </authorList>
    </citation>
    <scope>IDENTIFICATION</scope>
    <source>
        <tissue evidence="8">Whole Larva</tissue>
    </source>
</reference>
<dbReference type="PANTHER" id="PTHR12126">
    <property type="entry name" value="NADH-UBIQUINONE OXIDOREDUCTASE 39 KDA SUBUNIT-RELATED"/>
    <property type="match status" value="1"/>
</dbReference>
<evidence type="ECO:0000256" key="3">
    <source>
        <dbReference type="ARBA" id="ARBA00042000"/>
    </source>
</evidence>
<dbReference type="InterPro" id="IPR051207">
    <property type="entry name" value="ComplexI_NDUFA9_subunit"/>
</dbReference>
<comment type="similarity">
    <text evidence="1">Belongs to the complex I NDUFA9 subunit family.</text>
</comment>
<gene>
    <name evidence="8" type="primary">LOC108569215</name>
</gene>
<evidence type="ECO:0000259" key="6">
    <source>
        <dbReference type="Pfam" id="PF01370"/>
    </source>
</evidence>
<dbReference type="RefSeq" id="XP_017786561.1">
    <property type="nucleotide sequence ID" value="XM_017931072.1"/>
</dbReference>
<feature type="domain" description="NAD-dependent epimerase/dehydratase" evidence="6">
    <location>
        <begin position="57"/>
        <end position="272"/>
    </location>
</feature>
<evidence type="ECO:0000256" key="4">
    <source>
        <dbReference type="ARBA" id="ARBA00043145"/>
    </source>
</evidence>
<accession>A0ABM1NIB1</accession>
<dbReference type="Proteomes" id="UP000695000">
    <property type="component" value="Unplaced"/>
</dbReference>
<organism evidence="7 8">
    <name type="scientific">Nicrophorus vespilloides</name>
    <name type="common">Boreal carrion beetle</name>
    <dbReference type="NCBI Taxonomy" id="110193"/>
    <lineage>
        <taxon>Eukaryota</taxon>
        <taxon>Metazoa</taxon>
        <taxon>Ecdysozoa</taxon>
        <taxon>Arthropoda</taxon>
        <taxon>Hexapoda</taxon>
        <taxon>Insecta</taxon>
        <taxon>Pterygota</taxon>
        <taxon>Neoptera</taxon>
        <taxon>Endopterygota</taxon>
        <taxon>Coleoptera</taxon>
        <taxon>Polyphaga</taxon>
        <taxon>Staphyliniformia</taxon>
        <taxon>Silphidae</taxon>
        <taxon>Nicrophorinae</taxon>
        <taxon>Nicrophorus</taxon>
    </lineage>
</organism>
<dbReference type="Pfam" id="PF01370">
    <property type="entry name" value="Epimerase"/>
    <property type="match status" value="1"/>
</dbReference>
<protein>
    <recommendedName>
        <fullName evidence="2">NADH dehydrogenase [ubiquinone] 1 alpha subcomplex subunit 9, mitochondrial</fullName>
    </recommendedName>
    <alternativeName>
        <fullName evidence="4">Complex I-39kD</fullName>
    </alternativeName>
    <alternativeName>
        <fullName evidence="3">NADH-ubiquinone oxidoreductase 39 kDa subunit</fullName>
    </alternativeName>
</protein>
<dbReference type="CDD" id="cd05271">
    <property type="entry name" value="NDUFA9_like_SDR_a"/>
    <property type="match status" value="1"/>
</dbReference>
<evidence type="ECO:0000256" key="5">
    <source>
        <dbReference type="ARBA" id="ARBA00046455"/>
    </source>
</evidence>
<dbReference type="SUPFAM" id="SSF51735">
    <property type="entry name" value="NAD(P)-binding Rossmann-fold domains"/>
    <property type="match status" value="1"/>
</dbReference>
<comment type="subunit">
    <text evidence="5">Complex I is composed of 45 different subunits. This a component of the hydrophobic protein fraction. Interacts with BLOC1S1. Interacts with SLC2A4. Interacts with CLOCK. Interacts with RAB5IF.</text>
</comment>
<keyword evidence="7" id="KW-1185">Reference proteome</keyword>
<sequence>MAAVIFTGAQLLKQQSGLVGIAYIRVNNYSSDAKVYNLASLKRGTGGRSSFNGIVATVFGSTGFIGRYVANKLGKIGTQLILPYRGNNYETMRLKLCGDLGQVLFQPYYLKDLESIDKALKYSNVVINLVGRDWETKNFSFQDVHVKGARDLARAAKKAGVEKFIHLSALNCDGPNEAIFSRQGSKFLSSKWEGEQAVLEEFPEATIFRPSDVYGQEDRFLRYYAHNWRRQGQYMPMWKNGEATIKQPVHVSDLAAGIVAAIKDPEAAGKVYQAVGPRRYQLNELVDWFYRVMRKDSEWGYKRYDMKYDMFFKLKVSLTQKFSPAFPVGNLHWERLEREFVTDRVNQAIPTLEDLGVNLRRMEDQVPWELKPFTYGLYFGTDSEEPVVEPKPPKYVS</sequence>
<name>A0ABM1NIB1_NICVS</name>
<evidence type="ECO:0000256" key="2">
    <source>
        <dbReference type="ARBA" id="ARBA00040720"/>
    </source>
</evidence>
<dbReference type="InterPro" id="IPR036291">
    <property type="entry name" value="NAD(P)-bd_dom_sf"/>
</dbReference>
<dbReference type="GeneID" id="108569215"/>
<dbReference type="PANTHER" id="PTHR12126:SF11">
    <property type="entry name" value="NADH DEHYDROGENASE [UBIQUINONE] 1 ALPHA SUBCOMPLEX SUBUNIT 9, MITOCHONDRIAL"/>
    <property type="match status" value="1"/>
</dbReference>
<dbReference type="Gene3D" id="3.40.50.720">
    <property type="entry name" value="NAD(P)-binding Rossmann-like Domain"/>
    <property type="match status" value="1"/>
</dbReference>
<proteinExistence type="inferred from homology"/>
<evidence type="ECO:0000256" key="1">
    <source>
        <dbReference type="ARBA" id="ARBA00038501"/>
    </source>
</evidence>
<evidence type="ECO:0000313" key="7">
    <source>
        <dbReference type="Proteomes" id="UP000695000"/>
    </source>
</evidence>
<dbReference type="InterPro" id="IPR001509">
    <property type="entry name" value="Epimerase_deHydtase"/>
</dbReference>
<evidence type="ECO:0000313" key="8">
    <source>
        <dbReference type="RefSeq" id="XP_017786561.1"/>
    </source>
</evidence>